<evidence type="ECO:0000313" key="3">
    <source>
        <dbReference type="EMBL" id="ANI12561.1"/>
    </source>
</evidence>
<dbReference type="Gene3D" id="2.40.128.130">
    <property type="entry name" value="Autotransporter beta-domain"/>
    <property type="match status" value="1"/>
</dbReference>
<name>A0A1A9K557_9PSED</name>
<evidence type="ECO:0000256" key="1">
    <source>
        <dbReference type="SAM" id="SignalP"/>
    </source>
</evidence>
<dbReference type="InterPro" id="IPR005546">
    <property type="entry name" value="Autotransporte_beta"/>
</dbReference>
<dbReference type="SMART" id="SM00869">
    <property type="entry name" value="Autotransporter"/>
    <property type="match status" value="1"/>
</dbReference>
<feature type="chain" id="PRO_5008391410" evidence="1">
    <location>
        <begin position="23"/>
        <end position="987"/>
    </location>
</feature>
<dbReference type="RefSeq" id="WP_064581565.1">
    <property type="nucleotide sequence ID" value="NZ_CP015878.1"/>
</dbReference>
<dbReference type="AlphaFoldDB" id="A0A1A9K557"/>
<keyword evidence="1" id="KW-0732">Signal</keyword>
<dbReference type="SUPFAM" id="SSF103515">
    <property type="entry name" value="Autotransporter"/>
    <property type="match status" value="1"/>
</dbReference>
<feature type="domain" description="Autotransporter" evidence="2">
    <location>
        <begin position="710"/>
        <end position="987"/>
    </location>
</feature>
<evidence type="ECO:0000313" key="4">
    <source>
        <dbReference type="Proteomes" id="UP000077748"/>
    </source>
</evidence>
<dbReference type="InterPro" id="IPR006315">
    <property type="entry name" value="OM_autotransptr_brl_dom"/>
</dbReference>
<protein>
    <submittedName>
        <fullName evidence="3">Autotransporter outer membrane beta-barrel domain-containing protein</fullName>
    </submittedName>
</protein>
<dbReference type="EMBL" id="CP015878">
    <property type="protein sequence ID" value="ANI12561.1"/>
    <property type="molecule type" value="Genomic_DNA"/>
</dbReference>
<accession>A0A1A9K557</accession>
<proteinExistence type="predicted"/>
<feature type="signal peptide" evidence="1">
    <location>
        <begin position="1"/>
        <end position="22"/>
    </location>
</feature>
<dbReference type="PROSITE" id="PS51208">
    <property type="entry name" value="AUTOTRANSPORTER"/>
    <property type="match status" value="1"/>
</dbReference>
<dbReference type="NCBIfam" id="TIGR01414">
    <property type="entry name" value="autotrans_barl"/>
    <property type="match status" value="1"/>
</dbReference>
<dbReference type="InterPro" id="IPR036709">
    <property type="entry name" value="Autotransporte_beta_dom_sf"/>
</dbReference>
<dbReference type="Pfam" id="PF03797">
    <property type="entry name" value="Autotransporter"/>
    <property type="match status" value="1"/>
</dbReference>
<reference evidence="3 4" key="1">
    <citation type="submission" date="2016-05" db="EMBL/GenBank/DDBJ databases">
        <title>Genome Sequence of Pseudomonas citronellolis Strain SJTE-3, an Estrogens and Persistent Organic Pollutants degradation strain.</title>
        <authorList>
            <person name="Liang R."/>
        </authorList>
    </citation>
    <scope>NUCLEOTIDE SEQUENCE [LARGE SCALE GENOMIC DNA]</scope>
    <source>
        <strain evidence="3 4">SJTE-3</strain>
    </source>
</reference>
<organism evidence="3 4">
    <name type="scientific">Pseudomonas citronellolis</name>
    <dbReference type="NCBI Taxonomy" id="53408"/>
    <lineage>
        <taxon>Bacteria</taxon>
        <taxon>Pseudomonadati</taxon>
        <taxon>Pseudomonadota</taxon>
        <taxon>Gammaproteobacteria</taxon>
        <taxon>Pseudomonadales</taxon>
        <taxon>Pseudomonadaceae</taxon>
        <taxon>Pseudomonas</taxon>
    </lineage>
</organism>
<dbReference type="Proteomes" id="UP000077748">
    <property type="component" value="Chromosome"/>
</dbReference>
<dbReference type="GO" id="GO:0019867">
    <property type="term" value="C:outer membrane"/>
    <property type="evidence" value="ECO:0007669"/>
    <property type="project" value="InterPro"/>
</dbReference>
<gene>
    <name evidence="3" type="ORF">A9C11_00595</name>
</gene>
<sequence length="987" mass="99952">MSFKPSPLAFSIALVFSAGAHAVPAGPIVISTPSTSKQTLSGEASLQVTASGSITASDKTVALKDATSGAGVVVDNSGQITATSGRAIESSGNAATTRDYRIYNRAGAGISASDDAVRVKDGFDSGSLLLDNAGSIRSTSGQALDFDDLRSGVPVTIINRETGVIHGDGNDGIRPGANASITNYGEISSGDMVDADAKNDGIDFQDAEGGSVYNHGLISGGRHGITTDVGATLVNYADGVIIGRNGSGYGSDGNGTVSNYGRITGAYNGLVPDGDGDGVDIDLIGHIENHGIIEGTGAAGVDKGGQPNGSEGIAMGGGSVYNAAGALISGASRGILVDDGSAGSGYGATTLENHGTIEGLASSGVSLVGDFADSVINDGLIHGGNGIALELGGGDDSLTLLAGSRFEGLVDGGDGHDRVSFDDARGGSFGKSRNFERLEVRQGAWTLSGSGDFSEGGEVFAGAQLINQGGIAGSLLVDSGASYAGSGSVGGLDVSGTLLANPQQGATHVTGDLALRSGSTLAYGVEADGSHATLQVDGSATLDGARLALQAGPGNYPWQSSYQVLDASGGVNGRFAEVSSNFAFLTPSLGYGANSVDLQLTRNDVQFADLASSGNGRNAASALQGQGMGQLYNALITSDAGNAGRAVEQLAGASNANLAAATLAGSQAVGGAMLGALRQLGGGLLVASDERDTPQLAALGVPNEARNLNDPNAAGRLWLQGIGSHGQLDGEHGSGDLDQNTGGTLLGADWALDGQWRLGVLGGYSHTDLDGQGGASGDIDSWHLGTYALRQDGPLALRLGAAYSSHDGESKRRVEFDGFSDRPKGDYDAHSWQAFAEAGYQLGDGRLSAEPYANLGYQYYKRDAYDEKGGAAALHVDEQSQHNLSSTLGLRTAWLASLDNGMSLTPRLGLGWRHTYGDLDSSTRQAFLAGGGTFSVQGTALDRNSLLLDLGLDLGLSARHSIGLAYSGEKGSQTQNHALIAQWQMVF</sequence>
<evidence type="ECO:0000259" key="2">
    <source>
        <dbReference type="PROSITE" id="PS51208"/>
    </source>
</evidence>